<comment type="caution">
    <text evidence="2">The sequence shown here is derived from an EMBL/GenBank/DDBJ whole genome shotgun (WGS) entry which is preliminary data.</text>
</comment>
<dbReference type="GO" id="GO:0008093">
    <property type="term" value="F:cytoskeletal anchor activity"/>
    <property type="evidence" value="ECO:0007669"/>
    <property type="project" value="TreeGrafter"/>
</dbReference>
<dbReference type="GO" id="GO:0008356">
    <property type="term" value="P:asymmetric cell division"/>
    <property type="evidence" value="ECO:0007669"/>
    <property type="project" value="InterPro"/>
</dbReference>
<dbReference type="Pfam" id="PF19427">
    <property type="entry name" value="Insc_C"/>
    <property type="match status" value="1"/>
</dbReference>
<feature type="domain" description="Protein inscuteable homologue C-terminal" evidence="1">
    <location>
        <begin position="94"/>
        <end position="383"/>
    </location>
</feature>
<dbReference type="Proteomes" id="UP000683360">
    <property type="component" value="Unassembled WGS sequence"/>
</dbReference>
<proteinExistence type="predicted"/>
<protein>
    <recommendedName>
        <fullName evidence="1">Protein inscuteable homologue C-terminal domain-containing protein</fullName>
    </recommendedName>
</protein>
<dbReference type="CDD" id="cd21966">
    <property type="entry name" value="INSC_LBD"/>
    <property type="match status" value="1"/>
</dbReference>
<gene>
    <name evidence="2" type="ORF">MEDL_36639</name>
</gene>
<evidence type="ECO:0000313" key="2">
    <source>
        <dbReference type="EMBL" id="CAG2223373.1"/>
    </source>
</evidence>
<dbReference type="PANTHER" id="PTHR21386:SF0">
    <property type="entry name" value="PROTEIN INSCUTEABLE HOMOLOG"/>
    <property type="match status" value="1"/>
</dbReference>
<dbReference type="InterPro" id="IPR045789">
    <property type="entry name" value="Insc_C"/>
</dbReference>
<dbReference type="GO" id="GO:0045179">
    <property type="term" value="C:apical cortex"/>
    <property type="evidence" value="ECO:0007669"/>
    <property type="project" value="TreeGrafter"/>
</dbReference>
<dbReference type="GO" id="GO:0000132">
    <property type="term" value="P:establishment of mitotic spindle orientation"/>
    <property type="evidence" value="ECO:0007669"/>
    <property type="project" value="TreeGrafter"/>
</dbReference>
<evidence type="ECO:0000313" key="3">
    <source>
        <dbReference type="Proteomes" id="UP000683360"/>
    </source>
</evidence>
<dbReference type="PANTHER" id="PTHR21386">
    <property type="entry name" value="INSCUTEABLE"/>
    <property type="match status" value="1"/>
</dbReference>
<dbReference type="GO" id="GO:0009786">
    <property type="term" value="P:regulation of asymmetric cell division"/>
    <property type="evidence" value="ECO:0007669"/>
    <property type="project" value="TreeGrafter"/>
</dbReference>
<dbReference type="SUPFAM" id="SSF48371">
    <property type="entry name" value="ARM repeat"/>
    <property type="match status" value="1"/>
</dbReference>
<dbReference type="InterPro" id="IPR039921">
    <property type="entry name" value="Inscuteable"/>
</dbReference>
<dbReference type="InterPro" id="IPR011989">
    <property type="entry name" value="ARM-like"/>
</dbReference>
<dbReference type="EMBL" id="CAJPWZ010001786">
    <property type="protein sequence ID" value="CAG2223373.1"/>
    <property type="molecule type" value="Genomic_DNA"/>
</dbReference>
<keyword evidence="3" id="KW-1185">Reference proteome</keyword>
<dbReference type="OrthoDB" id="5796379at2759"/>
<dbReference type="InterPro" id="IPR016024">
    <property type="entry name" value="ARM-type_fold"/>
</dbReference>
<accession>A0A8S3SYL9</accession>
<organism evidence="2 3">
    <name type="scientific">Mytilus edulis</name>
    <name type="common">Blue mussel</name>
    <dbReference type="NCBI Taxonomy" id="6550"/>
    <lineage>
        <taxon>Eukaryota</taxon>
        <taxon>Metazoa</taxon>
        <taxon>Spiralia</taxon>
        <taxon>Lophotrochozoa</taxon>
        <taxon>Mollusca</taxon>
        <taxon>Bivalvia</taxon>
        <taxon>Autobranchia</taxon>
        <taxon>Pteriomorphia</taxon>
        <taxon>Mytilida</taxon>
        <taxon>Mytiloidea</taxon>
        <taxon>Mytilidae</taxon>
        <taxon>Mytilinae</taxon>
        <taxon>Mytilus</taxon>
    </lineage>
</organism>
<reference evidence="2" key="1">
    <citation type="submission" date="2021-03" db="EMBL/GenBank/DDBJ databases">
        <authorList>
            <person name="Bekaert M."/>
        </authorList>
    </citation>
    <scope>NUCLEOTIDE SEQUENCE</scope>
</reference>
<sequence>MLRDSKYKQSKSSTKHYETLFNNRPCGPIAIRYTRAVEMECMSVLQGKSILKHMDKYAINSAAIRVIIQILLDIIMLFHSSKHGAINTIRNESHLISGEFSKLYKSVNSEKWKNVYPYTIQVTCHIRSLIHECNETMPNAPTYILEQQEVVMGECAKLAQLVESTAAKSDENPSRIPVVNQLTFLGQAFSRMVDLSLGHLTQKIIITLDEANEPPTLATAMRTIVTLGLEGEHMCYIIAREGGVRALLEICRTESLEFAHCQALRALATISCVAESLFEIEKEGGVETLIEILCDTTVGEKVRGEVAGVIAQITSPCLENYQQMSDLVDNMEDLLRSLLESVLIVGLASTTESYEIFLLSSAAIANITFMDSLGCEILAQYEAQGY</sequence>
<evidence type="ECO:0000259" key="1">
    <source>
        <dbReference type="Pfam" id="PF19427"/>
    </source>
</evidence>
<dbReference type="AlphaFoldDB" id="A0A8S3SYL9"/>
<name>A0A8S3SYL9_MYTED</name>
<dbReference type="GO" id="GO:0045176">
    <property type="term" value="P:apical protein localization"/>
    <property type="evidence" value="ECO:0007669"/>
    <property type="project" value="TreeGrafter"/>
</dbReference>
<dbReference type="Gene3D" id="1.25.10.10">
    <property type="entry name" value="Leucine-rich Repeat Variant"/>
    <property type="match status" value="1"/>
</dbReference>